<evidence type="ECO:0000313" key="2">
    <source>
        <dbReference type="EMBL" id="KAK1469903.1"/>
    </source>
</evidence>
<accession>A0AAI9Y3D3</accession>
<evidence type="ECO:0008006" key="4">
    <source>
        <dbReference type="Google" id="ProtNLM"/>
    </source>
</evidence>
<protein>
    <recommendedName>
        <fullName evidence="4">Heterokaryon incompatibility domain-containing protein</fullName>
    </recommendedName>
</protein>
<dbReference type="Proteomes" id="UP001239795">
    <property type="component" value="Unassembled WGS sequence"/>
</dbReference>
<gene>
    <name evidence="2" type="ORF">CMEL01_01670</name>
</gene>
<evidence type="ECO:0000256" key="1">
    <source>
        <dbReference type="SAM" id="MobiDB-lite"/>
    </source>
</evidence>
<comment type="caution">
    <text evidence="2">The sequence shown here is derived from an EMBL/GenBank/DDBJ whole genome shotgun (WGS) entry which is preliminary data.</text>
</comment>
<feature type="region of interest" description="Disordered" evidence="1">
    <location>
        <begin position="67"/>
        <end position="97"/>
    </location>
</feature>
<name>A0AAI9Y3D3_9PEZI</name>
<dbReference type="AlphaFoldDB" id="A0AAI9Y3D3"/>
<dbReference type="EMBL" id="MLGG01000001">
    <property type="protein sequence ID" value="KAK1469903.1"/>
    <property type="molecule type" value="Genomic_DNA"/>
</dbReference>
<keyword evidence="3" id="KW-1185">Reference proteome</keyword>
<evidence type="ECO:0000313" key="3">
    <source>
        <dbReference type="Proteomes" id="UP001239795"/>
    </source>
</evidence>
<reference evidence="2 3" key="1">
    <citation type="submission" date="2016-10" db="EMBL/GenBank/DDBJ databases">
        <title>The genome sequence of Colletotrichum fioriniae PJ7.</title>
        <authorList>
            <person name="Baroncelli R."/>
        </authorList>
    </citation>
    <scope>NUCLEOTIDE SEQUENCE [LARGE SCALE GENOMIC DNA]</scope>
    <source>
        <strain evidence="2">Col 31</strain>
    </source>
</reference>
<proteinExistence type="predicted"/>
<organism evidence="2 3">
    <name type="scientific">Colletotrichum melonis</name>
    <dbReference type="NCBI Taxonomy" id="1209925"/>
    <lineage>
        <taxon>Eukaryota</taxon>
        <taxon>Fungi</taxon>
        <taxon>Dikarya</taxon>
        <taxon>Ascomycota</taxon>
        <taxon>Pezizomycotina</taxon>
        <taxon>Sordariomycetes</taxon>
        <taxon>Hypocreomycetidae</taxon>
        <taxon>Glomerellales</taxon>
        <taxon>Glomerellaceae</taxon>
        <taxon>Colletotrichum</taxon>
        <taxon>Colletotrichum acutatum species complex</taxon>
    </lineage>
</organism>
<sequence length="160" mass="17587">MSRWHADWCTSPIIQVGDDQIPRCEKCLTSAHARLKTTNRPDPVLVAPKDEEYGSLNLSWPPKVTFTSGENVIHPPADKSKDDQDAQPAPCHSSDSAVVGHGAVTALSSDEFRLAVLHAVGDKGKSYPIHVDLEPYKDTHFSDYDAVSYTWGDDNGNSER</sequence>